<evidence type="ECO:0000313" key="2">
    <source>
        <dbReference type="Proteomes" id="UP000008237"/>
    </source>
</evidence>
<sequence>MIQEIQDEMIEKNVIRRVITEAIDEEMARVREELLHWRSYELETLISEALKAEMQKTLSSIPMQNMGTGQIEKSYSGAVKRIKNRC</sequence>
<keyword evidence="2" id="KW-1185">Reference proteome</keyword>
<dbReference type="EMBL" id="GL450236">
    <property type="protein sequence ID" value="EFN81349.1"/>
    <property type="molecule type" value="Genomic_DNA"/>
</dbReference>
<proteinExistence type="predicted"/>
<evidence type="ECO:0000313" key="1">
    <source>
        <dbReference type="EMBL" id="EFN81349.1"/>
    </source>
</evidence>
<organism evidence="2">
    <name type="scientific">Harpegnathos saltator</name>
    <name type="common">Jerdon's jumping ant</name>
    <dbReference type="NCBI Taxonomy" id="610380"/>
    <lineage>
        <taxon>Eukaryota</taxon>
        <taxon>Metazoa</taxon>
        <taxon>Ecdysozoa</taxon>
        <taxon>Arthropoda</taxon>
        <taxon>Hexapoda</taxon>
        <taxon>Insecta</taxon>
        <taxon>Pterygota</taxon>
        <taxon>Neoptera</taxon>
        <taxon>Endopterygota</taxon>
        <taxon>Hymenoptera</taxon>
        <taxon>Apocrita</taxon>
        <taxon>Aculeata</taxon>
        <taxon>Formicoidea</taxon>
        <taxon>Formicidae</taxon>
        <taxon>Ponerinae</taxon>
        <taxon>Ponerini</taxon>
        <taxon>Harpegnathos</taxon>
    </lineage>
</organism>
<dbReference type="InParanoid" id="E2BSI2"/>
<reference evidence="1 2" key="1">
    <citation type="journal article" date="2010" name="Science">
        <title>Genomic comparison of the ants Camponotus floridanus and Harpegnathos saltator.</title>
        <authorList>
            <person name="Bonasio R."/>
            <person name="Zhang G."/>
            <person name="Ye C."/>
            <person name="Mutti N.S."/>
            <person name="Fang X."/>
            <person name="Qin N."/>
            <person name="Donahue G."/>
            <person name="Yang P."/>
            <person name="Li Q."/>
            <person name="Li C."/>
            <person name="Zhang P."/>
            <person name="Huang Z."/>
            <person name="Berger S.L."/>
            <person name="Reinberg D."/>
            <person name="Wang J."/>
            <person name="Liebig J."/>
        </authorList>
    </citation>
    <scope>NUCLEOTIDE SEQUENCE [LARGE SCALE GENOMIC DNA]</scope>
    <source>
        <strain evidence="1 2">R22 G/1</strain>
    </source>
</reference>
<dbReference type="AlphaFoldDB" id="E2BSI2"/>
<protein>
    <submittedName>
        <fullName evidence="1">Uncharacterized protein</fullName>
    </submittedName>
</protein>
<dbReference type="Proteomes" id="UP000008237">
    <property type="component" value="Unassembled WGS sequence"/>
</dbReference>
<name>E2BSI2_HARSA</name>
<gene>
    <name evidence="1" type="ORF">EAI_04361</name>
</gene>
<accession>E2BSI2</accession>